<keyword evidence="3 6" id="KW-0812">Transmembrane</keyword>
<keyword evidence="4 6" id="KW-1133">Transmembrane helix</keyword>
<evidence type="ECO:0000256" key="6">
    <source>
        <dbReference type="RuleBase" id="RU363108"/>
    </source>
</evidence>
<organism evidence="7 8">
    <name type="scientific">Bactrocera dorsalis</name>
    <name type="common">Oriental fruit fly</name>
    <name type="synonym">Dacus dorsalis</name>
    <dbReference type="NCBI Taxonomy" id="27457"/>
    <lineage>
        <taxon>Eukaryota</taxon>
        <taxon>Metazoa</taxon>
        <taxon>Ecdysozoa</taxon>
        <taxon>Arthropoda</taxon>
        <taxon>Hexapoda</taxon>
        <taxon>Insecta</taxon>
        <taxon>Pterygota</taxon>
        <taxon>Neoptera</taxon>
        <taxon>Endopterygota</taxon>
        <taxon>Diptera</taxon>
        <taxon>Brachycera</taxon>
        <taxon>Muscomorpha</taxon>
        <taxon>Tephritoidea</taxon>
        <taxon>Tephritidae</taxon>
        <taxon>Bactrocera</taxon>
        <taxon>Bactrocera</taxon>
    </lineage>
</organism>
<protein>
    <recommendedName>
        <fullName evidence="6">Gustatory receptor</fullName>
    </recommendedName>
</protein>
<feature type="transmembrane region" description="Helical" evidence="6">
    <location>
        <begin position="287"/>
        <end position="313"/>
    </location>
</feature>
<feature type="transmembrane region" description="Helical" evidence="6">
    <location>
        <begin position="18"/>
        <end position="37"/>
    </location>
</feature>
<name>A0ABM3K659_BACDO</name>
<dbReference type="Proteomes" id="UP001652620">
    <property type="component" value="Chromosome 1"/>
</dbReference>
<evidence type="ECO:0000256" key="1">
    <source>
        <dbReference type="ARBA" id="ARBA00004651"/>
    </source>
</evidence>
<feature type="transmembrane region" description="Helical" evidence="6">
    <location>
        <begin position="81"/>
        <end position="104"/>
    </location>
</feature>
<dbReference type="Pfam" id="PF08395">
    <property type="entry name" value="7tm_7"/>
    <property type="match status" value="1"/>
</dbReference>
<feature type="transmembrane region" description="Helical" evidence="6">
    <location>
        <begin position="253"/>
        <end position="275"/>
    </location>
</feature>
<dbReference type="GeneID" id="125779727"/>
<comment type="similarity">
    <text evidence="6">Belongs to the insect chemoreceptor superfamily. Gustatory receptor (GR) family.</text>
</comment>
<feature type="transmembrane region" description="Helical" evidence="6">
    <location>
        <begin position="174"/>
        <end position="198"/>
    </location>
</feature>
<evidence type="ECO:0000256" key="5">
    <source>
        <dbReference type="ARBA" id="ARBA00023136"/>
    </source>
</evidence>
<keyword evidence="5 6" id="KW-0472">Membrane</keyword>
<dbReference type="InterPro" id="IPR013604">
    <property type="entry name" value="7TM_chemorcpt"/>
</dbReference>
<keyword evidence="7" id="KW-1185">Reference proteome</keyword>
<comment type="subcellular location">
    <subcellularLocation>
        <location evidence="1 6">Cell membrane</location>
        <topology evidence="1 6">Multi-pass membrane protein</topology>
    </subcellularLocation>
</comment>
<evidence type="ECO:0000256" key="4">
    <source>
        <dbReference type="ARBA" id="ARBA00022989"/>
    </source>
</evidence>
<evidence type="ECO:0000256" key="3">
    <source>
        <dbReference type="ARBA" id="ARBA00022692"/>
    </source>
</evidence>
<keyword evidence="6 8" id="KW-0675">Receptor</keyword>
<keyword evidence="2 6" id="KW-1003">Cell membrane</keyword>
<sequence length="374" mass="43999">MPLRVIMWSRFRVGLSRLIVNATVRLSIIFGILPYGYNARRRRFVTKNYYFAYSTLIDVVLIVLALRIWYSKMGINRKSDWSLMTVVLQLLDAGNLNILIVILWTNWKEYDAVLDMFNEFETMESSYFEKHKYLWDNCAPFHNYLACRAFLLLLNNILTVYVYKALTSNRIDVLIIATLANVLELAVLQFYTVVLVIYRNIWTLQQRLKHLASCGMHRRNVDNLWREIGEIAGVYLRLQRLSKRSNSIYGKHVFLYISAIVGDNISKAFLLLVLYESAIHTRYSLYIFFLVVIHTVEFWLIIAACELTLNAAYDFSQLLRSFNECMHLDDKSEREVHFCSNHIFLCSEFCSLIFSLKFWRSCVLVESQYFVCVA</sequence>
<accession>A0ABM3K659</accession>
<keyword evidence="6" id="KW-0807">Transducer</keyword>
<evidence type="ECO:0000313" key="7">
    <source>
        <dbReference type="Proteomes" id="UP001652620"/>
    </source>
</evidence>
<feature type="transmembrane region" description="Helical" evidence="6">
    <location>
        <begin position="49"/>
        <end position="69"/>
    </location>
</feature>
<comment type="function">
    <text evidence="6">Gustatory receptor which mediates acceptance or avoidance behavior, depending on its substrates.</text>
</comment>
<feature type="transmembrane region" description="Helical" evidence="6">
    <location>
        <begin position="141"/>
        <end position="162"/>
    </location>
</feature>
<evidence type="ECO:0000313" key="8">
    <source>
        <dbReference type="RefSeq" id="XP_049316960.1"/>
    </source>
</evidence>
<evidence type="ECO:0000256" key="2">
    <source>
        <dbReference type="ARBA" id="ARBA00022475"/>
    </source>
</evidence>
<dbReference type="RefSeq" id="XP_049316960.1">
    <property type="nucleotide sequence ID" value="XM_049461003.1"/>
</dbReference>
<gene>
    <name evidence="8" type="primary">LOC125779727</name>
</gene>
<reference evidence="8" key="2">
    <citation type="submission" date="2025-08" db="UniProtKB">
        <authorList>
            <consortium name="RefSeq"/>
        </authorList>
    </citation>
    <scope>IDENTIFICATION</scope>
    <source>
        <tissue evidence="8">Adult</tissue>
    </source>
</reference>
<proteinExistence type="inferred from homology"/>
<reference evidence="7" key="1">
    <citation type="submission" date="2025-05" db="UniProtKB">
        <authorList>
            <consortium name="RefSeq"/>
        </authorList>
    </citation>
    <scope>NUCLEOTIDE SEQUENCE [LARGE SCALE GENOMIC DNA]</scope>
</reference>